<feature type="transmembrane region" description="Helical" evidence="1">
    <location>
        <begin position="75"/>
        <end position="93"/>
    </location>
</feature>
<feature type="transmembrane region" description="Helical" evidence="1">
    <location>
        <begin position="179"/>
        <end position="196"/>
    </location>
</feature>
<keyword evidence="1" id="KW-1133">Transmembrane helix</keyword>
<gene>
    <name evidence="3" type="ORF">EC9_25290</name>
</gene>
<dbReference type="PANTHER" id="PTHR23028">
    <property type="entry name" value="ACETYLTRANSFERASE"/>
    <property type="match status" value="1"/>
</dbReference>
<name>A0A517M0I7_9BACT</name>
<organism evidence="3 4">
    <name type="scientific">Rosistilla ulvae</name>
    <dbReference type="NCBI Taxonomy" id="1930277"/>
    <lineage>
        <taxon>Bacteria</taxon>
        <taxon>Pseudomonadati</taxon>
        <taxon>Planctomycetota</taxon>
        <taxon>Planctomycetia</taxon>
        <taxon>Pirellulales</taxon>
        <taxon>Pirellulaceae</taxon>
        <taxon>Rosistilla</taxon>
    </lineage>
</organism>
<evidence type="ECO:0000256" key="1">
    <source>
        <dbReference type="SAM" id="Phobius"/>
    </source>
</evidence>
<dbReference type="GO" id="GO:0016020">
    <property type="term" value="C:membrane"/>
    <property type="evidence" value="ECO:0007669"/>
    <property type="project" value="TreeGrafter"/>
</dbReference>
<feature type="transmembrane region" description="Helical" evidence="1">
    <location>
        <begin position="254"/>
        <end position="276"/>
    </location>
</feature>
<keyword evidence="1" id="KW-0812">Transmembrane</keyword>
<accession>A0A517M0I7</accession>
<dbReference type="GO" id="GO:0016747">
    <property type="term" value="F:acyltransferase activity, transferring groups other than amino-acyl groups"/>
    <property type="evidence" value="ECO:0007669"/>
    <property type="project" value="InterPro"/>
</dbReference>
<feature type="transmembrane region" description="Helical" evidence="1">
    <location>
        <begin position="124"/>
        <end position="142"/>
    </location>
</feature>
<keyword evidence="4" id="KW-1185">Reference proteome</keyword>
<sequence>MQLDALRGLAAVAVVVYHYTVFAPMSGVQAAGFHDGKYGVHLFFMISGFVILMSASRQSSSTRFLWGRFARLYPAYWVALLLSVAAVLVSGLVPERPLSLGVVIANVTMLQTAWDVPNVNSSFWTLYIELLFYLCVALTLAIRRIQWLPWAMAAVVLFDTLAVFPQAWDRVPGWWKLPLYFPLLRHLYLFTFGVWVYQARTRWSAMLPVVAMLCLLNAYGRGVELYPLAIIASLGLVLYAASSGWLVWLENRWLIWLGTISYSLYLVHENVGYAIVRTATKHGWPLWSGQWLAALVSVLVAVVVTYSVEKPAHRILRRWGASHNHSDEVFTSMVEQRNAKRVVL</sequence>
<evidence type="ECO:0000313" key="4">
    <source>
        <dbReference type="Proteomes" id="UP000319557"/>
    </source>
</evidence>
<keyword evidence="3" id="KW-0012">Acyltransferase</keyword>
<protein>
    <submittedName>
        <fullName evidence="3">Acyltransferase family protein</fullName>
    </submittedName>
</protein>
<dbReference type="Pfam" id="PF01757">
    <property type="entry name" value="Acyl_transf_3"/>
    <property type="match status" value="1"/>
</dbReference>
<feature type="transmembrane region" description="Helical" evidence="1">
    <location>
        <begin position="9"/>
        <end position="32"/>
    </location>
</feature>
<dbReference type="AlphaFoldDB" id="A0A517M0I7"/>
<feature type="transmembrane region" description="Helical" evidence="1">
    <location>
        <begin position="288"/>
        <end position="308"/>
    </location>
</feature>
<keyword evidence="1" id="KW-0472">Membrane</keyword>
<keyword evidence="3" id="KW-0808">Transferase</keyword>
<dbReference type="PANTHER" id="PTHR23028:SF131">
    <property type="entry name" value="BLR2367 PROTEIN"/>
    <property type="match status" value="1"/>
</dbReference>
<feature type="transmembrane region" description="Helical" evidence="1">
    <location>
        <begin position="38"/>
        <end position="55"/>
    </location>
</feature>
<dbReference type="GO" id="GO:0000271">
    <property type="term" value="P:polysaccharide biosynthetic process"/>
    <property type="evidence" value="ECO:0007669"/>
    <property type="project" value="TreeGrafter"/>
</dbReference>
<dbReference type="InterPro" id="IPR002656">
    <property type="entry name" value="Acyl_transf_3_dom"/>
</dbReference>
<dbReference type="KEGG" id="ruv:EC9_25290"/>
<feature type="transmembrane region" description="Helical" evidence="1">
    <location>
        <begin position="226"/>
        <end position="247"/>
    </location>
</feature>
<feature type="transmembrane region" description="Helical" evidence="1">
    <location>
        <begin position="203"/>
        <end position="220"/>
    </location>
</feature>
<evidence type="ECO:0000313" key="3">
    <source>
        <dbReference type="EMBL" id="QDS88339.1"/>
    </source>
</evidence>
<evidence type="ECO:0000259" key="2">
    <source>
        <dbReference type="Pfam" id="PF01757"/>
    </source>
</evidence>
<feature type="domain" description="Acyltransferase 3" evidence="2">
    <location>
        <begin position="3"/>
        <end position="305"/>
    </location>
</feature>
<reference evidence="3 4" key="1">
    <citation type="submission" date="2019-02" db="EMBL/GenBank/DDBJ databases">
        <title>Deep-cultivation of Planctomycetes and their phenomic and genomic characterization uncovers novel biology.</title>
        <authorList>
            <person name="Wiegand S."/>
            <person name="Jogler M."/>
            <person name="Boedeker C."/>
            <person name="Pinto D."/>
            <person name="Vollmers J."/>
            <person name="Rivas-Marin E."/>
            <person name="Kohn T."/>
            <person name="Peeters S.H."/>
            <person name="Heuer A."/>
            <person name="Rast P."/>
            <person name="Oberbeckmann S."/>
            <person name="Bunk B."/>
            <person name="Jeske O."/>
            <person name="Meyerdierks A."/>
            <person name="Storesund J.E."/>
            <person name="Kallscheuer N."/>
            <person name="Luecker S."/>
            <person name="Lage O.M."/>
            <person name="Pohl T."/>
            <person name="Merkel B.J."/>
            <person name="Hornburger P."/>
            <person name="Mueller R.-W."/>
            <person name="Bruemmer F."/>
            <person name="Labrenz M."/>
            <person name="Spormann A.M."/>
            <person name="Op den Camp H."/>
            <person name="Overmann J."/>
            <person name="Amann R."/>
            <person name="Jetten M.S.M."/>
            <person name="Mascher T."/>
            <person name="Medema M.H."/>
            <person name="Devos D.P."/>
            <person name="Kaster A.-K."/>
            <person name="Ovreas L."/>
            <person name="Rohde M."/>
            <person name="Galperin M.Y."/>
            <person name="Jogler C."/>
        </authorList>
    </citation>
    <scope>NUCLEOTIDE SEQUENCE [LARGE SCALE GENOMIC DNA]</scope>
    <source>
        <strain evidence="3 4">EC9</strain>
    </source>
</reference>
<dbReference type="EMBL" id="CP036261">
    <property type="protein sequence ID" value="QDS88339.1"/>
    <property type="molecule type" value="Genomic_DNA"/>
</dbReference>
<proteinExistence type="predicted"/>
<dbReference type="Proteomes" id="UP000319557">
    <property type="component" value="Chromosome"/>
</dbReference>
<dbReference type="InterPro" id="IPR050879">
    <property type="entry name" value="Acyltransferase_3"/>
</dbReference>
<feature type="transmembrane region" description="Helical" evidence="1">
    <location>
        <begin position="147"/>
        <end position="167"/>
    </location>
</feature>